<dbReference type="WBParaSite" id="sdigi.contig449.g8395.t1">
    <property type="protein sequence ID" value="sdigi.contig449.g8395.t1"/>
    <property type="gene ID" value="sdigi.contig449.g8395"/>
</dbReference>
<dbReference type="AlphaFoldDB" id="A0A915Q1B4"/>
<name>A0A915Q1B4_9BILA</name>
<protein>
    <submittedName>
        <fullName evidence="4">PGG domain-containing protein</fullName>
    </submittedName>
</protein>
<reference evidence="4" key="1">
    <citation type="submission" date="2022-11" db="UniProtKB">
        <authorList>
            <consortium name="WormBaseParasite"/>
        </authorList>
    </citation>
    <scope>IDENTIFICATION</scope>
</reference>
<feature type="chain" id="PRO_5037134279" evidence="2">
    <location>
        <begin position="22"/>
        <end position="124"/>
    </location>
</feature>
<evidence type="ECO:0000256" key="1">
    <source>
        <dbReference type="SAM" id="Phobius"/>
    </source>
</evidence>
<keyword evidence="1" id="KW-0812">Transmembrane</keyword>
<feature type="transmembrane region" description="Helical" evidence="1">
    <location>
        <begin position="26"/>
        <end position="46"/>
    </location>
</feature>
<keyword evidence="1" id="KW-1133">Transmembrane helix</keyword>
<feature type="transmembrane region" description="Helical" evidence="1">
    <location>
        <begin position="58"/>
        <end position="79"/>
    </location>
</feature>
<dbReference type="Proteomes" id="UP000887581">
    <property type="component" value="Unplaced"/>
</dbReference>
<evidence type="ECO:0000313" key="4">
    <source>
        <dbReference type="WBParaSite" id="sdigi.contig449.g8395.t1"/>
    </source>
</evidence>
<keyword evidence="1" id="KW-0472">Membrane</keyword>
<keyword evidence="2" id="KW-0732">Signal</keyword>
<evidence type="ECO:0000313" key="3">
    <source>
        <dbReference type="Proteomes" id="UP000887581"/>
    </source>
</evidence>
<feature type="signal peptide" evidence="2">
    <location>
        <begin position="1"/>
        <end position="21"/>
    </location>
</feature>
<proteinExistence type="predicted"/>
<keyword evidence="3" id="KW-1185">Reference proteome</keyword>
<organism evidence="3 4">
    <name type="scientific">Setaria digitata</name>
    <dbReference type="NCBI Taxonomy" id="48799"/>
    <lineage>
        <taxon>Eukaryota</taxon>
        <taxon>Metazoa</taxon>
        <taxon>Ecdysozoa</taxon>
        <taxon>Nematoda</taxon>
        <taxon>Chromadorea</taxon>
        <taxon>Rhabditida</taxon>
        <taxon>Spirurina</taxon>
        <taxon>Spiruromorpha</taxon>
        <taxon>Filarioidea</taxon>
        <taxon>Setariidae</taxon>
        <taxon>Setaria</taxon>
    </lineage>
</organism>
<accession>A0A915Q1B4</accession>
<sequence>MLTVFYMLLLAVANFAVDIIAVEPSSFTYAGTVSTVILLAVVLAQYGMWKELSLCRFIMLITGSIIFCVFHCYCIVIMWRCWKYFRYMEKKAALERSWHAETTEDEIDEDILIFNAPSENSNQC</sequence>
<evidence type="ECO:0000256" key="2">
    <source>
        <dbReference type="SAM" id="SignalP"/>
    </source>
</evidence>